<accession>A0A8H3R4J5</accession>
<dbReference type="OrthoDB" id="2379008at2759"/>
<name>A0A8H3R4J5_9GLOM</name>
<evidence type="ECO:0000313" key="1">
    <source>
        <dbReference type="EMBL" id="GET03821.1"/>
    </source>
</evidence>
<dbReference type="PANTHER" id="PTHR35871">
    <property type="entry name" value="EXPRESSED PROTEIN"/>
    <property type="match status" value="1"/>
</dbReference>
<evidence type="ECO:0000313" key="2">
    <source>
        <dbReference type="Proteomes" id="UP000615446"/>
    </source>
</evidence>
<dbReference type="AlphaFoldDB" id="A0A8H3R4J5"/>
<gene>
    <name evidence="1" type="ORF">RCL2_003013700</name>
</gene>
<dbReference type="PANTHER" id="PTHR35871:SF1">
    <property type="entry name" value="CXC1-LIKE CYSTEINE CLUSTER ASSOCIATED WITH KDZ TRANSPOSASES DOMAIN-CONTAINING PROTEIN"/>
    <property type="match status" value="1"/>
</dbReference>
<dbReference type="Proteomes" id="UP000615446">
    <property type="component" value="Unassembled WGS sequence"/>
</dbReference>
<reference evidence="1" key="1">
    <citation type="submission" date="2019-10" db="EMBL/GenBank/DDBJ databases">
        <title>Conservation and host-specific expression of non-tandemly repeated heterogenous ribosome RNA gene in arbuscular mycorrhizal fungi.</title>
        <authorList>
            <person name="Maeda T."/>
            <person name="Kobayashi Y."/>
            <person name="Nakagawa T."/>
            <person name="Ezawa T."/>
            <person name="Yamaguchi K."/>
            <person name="Bino T."/>
            <person name="Nishimoto Y."/>
            <person name="Shigenobu S."/>
            <person name="Kawaguchi M."/>
        </authorList>
    </citation>
    <scope>NUCLEOTIDE SEQUENCE</scope>
    <source>
        <strain evidence="1">HR1</strain>
    </source>
</reference>
<proteinExistence type="predicted"/>
<dbReference type="EMBL" id="BLAL01000334">
    <property type="protein sequence ID" value="GET03821.1"/>
    <property type="molecule type" value="Genomic_DNA"/>
</dbReference>
<protein>
    <submittedName>
        <fullName evidence="1">Uncharacterized protein</fullName>
    </submittedName>
</protein>
<sequence>MPRKTKRQQQVSKIPRKKGHYVFKNKIETEIKAIENEEWKEEFEREAKGMRTLDTLFVSVEVSTSKPLSKSLQSLQTQFPFLQNPSIVTEEITRNLQEHLNKINQQCSITKSAETNKNIYTYDYLRCLSIRRYIQLLLDGWGKMDASNQIAQSIWNKGDYTARCIRKWKAHFIKTGELFVYCQRKHTKLEKSRTPRNLKLYIEGMVFPKLTGHIKKDTISEKTCRNYMYLWGYKYDERKKGVYYDRHECPDVVKYRKEWSERMFEYQKFIKDFEGDMIDIVSEPELKPEEKEFVQVTHDECHFYANDGQRRI</sequence>
<organism evidence="1 2">
    <name type="scientific">Rhizophagus clarus</name>
    <dbReference type="NCBI Taxonomy" id="94130"/>
    <lineage>
        <taxon>Eukaryota</taxon>
        <taxon>Fungi</taxon>
        <taxon>Fungi incertae sedis</taxon>
        <taxon>Mucoromycota</taxon>
        <taxon>Glomeromycotina</taxon>
        <taxon>Glomeromycetes</taxon>
        <taxon>Glomerales</taxon>
        <taxon>Glomeraceae</taxon>
        <taxon>Rhizophagus</taxon>
    </lineage>
</organism>
<comment type="caution">
    <text evidence="1">The sequence shown here is derived from an EMBL/GenBank/DDBJ whole genome shotgun (WGS) entry which is preliminary data.</text>
</comment>